<gene>
    <name evidence="2" type="ORF">A2I96_15330</name>
</gene>
<comment type="caution">
    <text evidence="2">The sequence shown here is derived from an EMBL/GenBank/DDBJ whole genome shotgun (WGS) entry which is preliminary data.</text>
</comment>
<accession>A0ABD4EM45</accession>
<proteinExistence type="predicted"/>
<feature type="transmembrane region" description="Helical" evidence="1">
    <location>
        <begin position="37"/>
        <end position="59"/>
    </location>
</feature>
<feature type="transmembrane region" description="Helical" evidence="1">
    <location>
        <begin position="89"/>
        <end position="107"/>
    </location>
</feature>
<reference evidence="2 3" key="1">
    <citation type="submission" date="2016-03" db="EMBL/GenBank/DDBJ databases">
        <authorList>
            <person name="Zhang H."/>
            <person name="Liu R."/>
            <person name="Wang M."/>
            <person name="Wang H."/>
            <person name="Wang L."/>
            <person name="Song L."/>
        </authorList>
    </citation>
    <scope>NUCLEOTIDE SEQUENCE [LARGE SCALE GENOMIC DNA]</scope>
    <source>
        <strain evidence="2 3">DSM 16099</strain>
    </source>
</reference>
<organism evidence="2 3">
    <name type="scientific">Pseudoalteromonas tetraodonis</name>
    <dbReference type="NCBI Taxonomy" id="43659"/>
    <lineage>
        <taxon>Bacteria</taxon>
        <taxon>Pseudomonadati</taxon>
        <taxon>Pseudomonadota</taxon>
        <taxon>Gammaproteobacteria</taxon>
        <taxon>Alteromonadales</taxon>
        <taxon>Pseudoalteromonadaceae</taxon>
        <taxon>Pseudoalteromonas</taxon>
    </lineage>
</organism>
<sequence length="164" mass="18408">MNTGLDKNKKMLGVCLTLWGILFSYLGQPLIHGNQDAVNIIVTVFSILAGFLVAVITLVGDPKSLPTGSWRAAELGSVLTYNRLVRKKWLFNAYLVTLLLIFITVLLKNKFPTLVIALEYLYVFFASIACVLSFKLPSALLDLQTERIENEINERRKSENITDD</sequence>
<keyword evidence="1" id="KW-0812">Transmembrane</keyword>
<evidence type="ECO:0000313" key="3">
    <source>
        <dbReference type="Proteomes" id="UP000075763"/>
    </source>
</evidence>
<feature type="transmembrane region" description="Helical" evidence="1">
    <location>
        <begin position="12"/>
        <end position="31"/>
    </location>
</feature>
<evidence type="ECO:0000313" key="2">
    <source>
        <dbReference type="EMBL" id="KYL34522.1"/>
    </source>
</evidence>
<keyword evidence="1" id="KW-1133">Transmembrane helix</keyword>
<name>A0ABD4EM45_9GAMM</name>
<dbReference type="EMBL" id="LVCN01000029">
    <property type="protein sequence ID" value="KYL34522.1"/>
    <property type="molecule type" value="Genomic_DNA"/>
</dbReference>
<protein>
    <submittedName>
        <fullName evidence="2">Uncharacterized protein</fullName>
    </submittedName>
</protein>
<dbReference type="AlphaFoldDB" id="A0ABD4EM45"/>
<evidence type="ECO:0000256" key="1">
    <source>
        <dbReference type="SAM" id="Phobius"/>
    </source>
</evidence>
<keyword evidence="1" id="KW-0472">Membrane</keyword>
<dbReference type="Proteomes" id="UP000075763">
    <property type="component" value="Unassembled WGS sequence"/>
</dbReference>
<feature type="transmembrane region" description="Helical" evidence="1">
    <location>
        <begin position="113"/>
        <end position="134"/>
    </location>
</feature>